<evidence type="ECO:0000313" key="24">
    <source>
        <dbReference type="EMBL" id="KAJ9538169.1"/>
    </source>
</evidence>
<keyword evidence="14 21" id="KW-1015">Disulfide bond</keyword>
<keyword evidence="16" id="KW-0376">Hydrogen peroxide</keyword>
<dbReference type="PROSITE" id="PS50873">
    <property type="entry name" value="PEROXIDASE_4"/>
    <property type="match status" value="2"/>
</dbReference>
<dbReference type="InterPro" id="IPR019794">
    <property type="entry name" value="Peroxidases_AS"/>
</dbReference>
<dbReference type="InterPro" id="IPR010255">
    <property type="entry name" value="Haem_peroxidase_sf"/>
</dbReference>
<feature type="domain" description="Plant heme peroxidase family profile" evidence="23">
    <location>
        <begin position="35"/>
        <end position="327"/>
    </location>
</feature>
<evidence type="ECO:0000256" key="19">
    <source>
        <dbReference type="PIRSR" id="PIRSR600823-3"/>
    </source>
</evidence>
<feature type="domain" description="Plant heme peroxidase family profile" evidence="23">
    <location>
        <begin position="367"/>
        <end position="666"/>
    </location>
</feature>
<evidence type="ECO:0000256" key="4">
    <source>
        <dbReference type="ARBA" id="ARBA00006873"/>
    </source>
</evidence>
<feature type="disulfide bond" evidence="21">
    <location>
        <begin position="205"/>
        <end position="237"/>
    </location>
</feature>
<evidence type="ECO:0000256" key="17">
    <source>
        <dbReference type="PIRSR" id="PIRSR600823-1"/>
    </source>
</evidence>
<dbReference type="CDD" id="cd00693">
    <property type="entry name" value="secretory_peroxidase"/>
    <property type="match status" value="2"/>
</dbReference>
<dbReference type="GO" id="GO:0050832">
    <property type="term" value="P:defense response to fungus"/>
    <property type="evidence" value="ECO:0007669"/>
    <property type="project" value="UniProtKB-ARBA"/>
</dbReference>
<dbReference type="FunFam" id="1.10.520.10:FF:000001">
    <property type="entry name" value="Peroxidase"/>
    <property type="match status" value="1"/>
</dbReference>
<dbReference type="GO" id="GO:0046872">
    <property type="term" value="F:metal ion binding"/>
    <property type="evidence" value="ECO:0007669"/>
    <property type="project" value="UniProtKB-KW"/>
</dbReference>
<proteinExistence type="inferred from homology"/>
<feature type="active site" description="Proton acceptor" evidence="17">
    <location>
        <position position="76"/>
    </location>
</feature>
<keyword evidence="15" id="KW-0325">Glycoprotein</keyword>
<feature type="signal peptide" evidence="22">
    <location>
        <begin position="1"/>
        <end position="26"/>
    </location>
</feature>
<feature type="binding site" description="axial binding residue" evidence="19">
    <location>
        <position position="198"/>
    </location>
    <ligand>
        <name>heme b</name>
        <dbReference type="ChEBI" id="CHEBI:60344"/>
    </ligand>
    <ligandPart>
        <name>Fe</name>
        <dbReference type="ChEBI" id="CHEBI:18248"/>
    </ligandPart>
</feature>
<evidence type="ECO:0000313" key="25">
    <source>
        <dbReference type="Proteomes" id="UP001172457"/>
    </source>
</evidence>
<dbReference type="EC" id="1.11.1.7" evidence="5"/>
<feature type="disulfide bond" evidence="21">
    <location>
        <begin position="45"/>
        <end position="121"/>
    </location>
</feature>
<keyword evidence="7" id="KW-0575">Peroxidase</keyword>
<comment type="subcellular location">
    <subcellularLocation>
        <location evidence="3">Secreted</location>
    </subcellularLocation>
</comment>
<gene>
    <name evidence="24" type="ORF">OSB04_030902</name>
</gene>
<reference evidence="24" key="1">
    <citation type="submission" date="2023-03" db="EMBL/GenBank/DDBJ databases">
        <title>Chromosome-scale reference genome and RAD-based genetic map of yellow starthistle (Centaurea solstitialis) reveal putative structural variation and QTLs associated with invader traits.</title>
        <authorList>
            <person name="Reatini B."/>
            <person name="Cang F.A."/>
            <person name="Jiang Q."/>
            <person name="Mckibben M.T.W."/>
            <person name="Barker M.S."/>
            <person name="Rieseberg L.H."/>
            <person name="Dlugosch K.M."/>
        </authorList>
    </citation>
    <scope>NUCLEOTIDE SEQUENCE</scope>
    <source>
        <strain evidence="24">CAN-66</strain>
        <tissue evidence="24">Leaf</tissue>
    </source>
</reference>
<dbReference type="PRINTS" id="PR00458">
    <property type="entry name" value="PEROXIDASE"/>
</dbReference>
<comment type="caution">
    <text evidence="24">The sequence shown here is derived from an EMBL/GenBank/DDBJ whole genome shotgun (WGS) entry which is preliminary data.</text>
</comment>
<name>A0AA38S7X9_9ASTR</name>
<dbReference type="GO" id="GO:0006979">
    <property type="term" value="P:response to oxidative stress"/>
    <property type="evidence" value="ECO:0007669"/>
    <property type="project" value="InterPro"/>
</dbReference>
<dbReference type="PRINTS" id="PR00461">
    <property type="entry name" value="PLPEROXIDASE"/>
</dbReference>
<evidence type="ECO:0000256" key="12">
    <source>
        <dbReference type="ARBA" id="ARBA00023002"/>
    </source>
</evidence>
<evidence type="ECO:0000256" key="20">
    <source>
        <dbReference type="PIRSR" id="PIRSR600823-4"/>
    </source>
</evidence>
<evidence type="ECO:0000256" key="11">
    <source>
        <dbReference type="ARBA" id="ARBA00022837"/>
    </source>
</evidence>
<feature type="binding site" evidence="19">
    <location>
        <position position="77"/>
    </location>
    <ligand>
        <name>Ca(2+)</name>
        <dbReference type="ChEBI" id="CHEBI:29108"/>
        <label>1</label>
    </ligand>
</feature>
<evidence type="ECO:0000256" key="14">
    <source>
        <dbReference type="ARBA" id="ARBA00023157"/>
    </source>
</evidence>
<dbReference type="PROSITE" id="PS00436">
    <property type="entry name" value="PEROXIDASE_2"/>
    <property type="match status" value="1"/>
</dbReference>
<protein>
    <recommendedName>
        <fullName evidence="5">peroxidase</fullName>
        <ecNumber evidence="5">1.11.1.7</ecNumber>
    </recommendedName>
</protein>
<feature type="binding site" evidence="19">
    <location>
        <position position="82"/>
    </location>
    <ligand>
        <name>Ca(2+)</name>
        <dbReference type="ChEBI" id="CHEBI:29108"/>
        <label>1</label>
    </ligand>
</feature>
<feature type="disulfide bond" evidence="21">
    <location>
        <begin position="78"/>
        <end position="83"/>
    </location>
</feature>
<evidence type="ECO:0000256" key="13">
    <source>
        <dbReference type="ARBA" id="ARBA00023004"/>
    </source>
</evidence>
<dbReference type="GO" id="GO:0140825">
    <property type="term" value="F:lactoperoxidase activity"/>
    <property type="evidence" value="ECO:0007669"/>
    <property type="project" value="UniProtKB-EC"/>
</dbReference>
<comment type="similarity">
    <text evidence="4">Belongs to the peroxidase family. Ascorbate peroxidase subfamily.</text>
</comment>
<dbReference type="Gene3D" id="1.10.420.10">
    <property type="entry name" value="Peroxidase, domain 2"/>
    <property type="match status" value="2"/>
</dbReference>
<keyword evidence="10 22" id="KW-0732">Signal</keyword>
<dbReference type="Proteomes" id="UP001172457">
    <property type="component" value="Chromosome 8"/>
</dbReference>
<feature type="disulfide bond" evidence="21">
    <location>
        <begin position="127"/>
        <end position="327"/>
    </location>
</feature>
<evidence type="ECO:0000256" key="21">
    <source>
        <dbReference type="PIRSR" id="PIRSR600823-5"/>
    </source>
</evidence>
<evidence type="ECO:0000256" key="1">
    <source>
        <dbReference type="ARBA" id="ARBA00000189"/>
    </source>
</evidence>
<sequence length="669" mass="72623">MEVSSLNKTLLLLVLLLATFTTLSLGQRTQRVRQGTRVGFYRATCPRVESIVQSAVRSAFQANPTVAPGLLRMFFHDCFVNGCDASILIDGPSTEKTAPPNSLLRGFEVIDAAKSQLETSCPGVVSCADILALAARDSVVQTGGRSWQVPLGRRDGLVSQASDTATLPAFNDPISVQIRKFADKGLNAQDLVTLVGGHTIGTAACALFSYRLYNFNNTNGPDPEINQAFLPQLRALCPNGGDGLRRVALDTGSVGSFGNSFYENLRNGRGVIESDAKLWSDRRTQRFVQAFLGNRGSRFNSEFGRAMVKMGNTEVKTGSQGEIRRICFIPCNTRVMEVSSLNKMLILLVLLLATLSLGRGNACGTQGTRVGFYNTTCPSVESIVQSTVQTLFQVNPTIAPGLLMTFFHDCFVNGCDASILLDGPSTEKTAAPNSHLRGLALIDVAKSKLESTCPGVVSCADILALATRDSVVLSGGRRWEVPLGRRDGLVSHASDTKSLPGFGDSISVQIQKFAKKGLNPRDLVTLVGAHTLGRTHCALFSYRLYKFGNTNGPDPRINQTFLPQLQALCPNGGDGSRPVALDTGSVDTFDNSYYENLRNGRGILESDAMLWNDRRTHGFVKRFLRTNRPRRSSFTDEFGRAMVKMGNIEVKTGRQGEIRRVCTKTNVVV</sequence>
<evidence type="ECO:0000259" key="23">
    <source>
        <dbReference type="PROSITE" id="PS50873"/>
    </source>
</evidence>
<feature type="chain" id="PRO_5041289078" description="peroxidase" evidence="22">
    <location>
        <begin position="27"/>
        <end position="669"/>
    </location>
</feature>
<dbReference type="GO" id="GO:0020037">
    <property type="term" value="F:heme binding"/>
    <property type="evidence" value="ECO:0007669"/>
    <property type="project" value="InterPro"/>
</dbReference>
<evidence type="ECO:0000256" key="10">
    <source>
        <dbReference type="ARBA" id="ARBA00022729"/>
    </source>
</evidence>
<dbReference type="PROSITE" id="PS00435">
    <property type="entry name" value="PEROXIDASE_1"/>
    <property type="match status" value="2"/>
</dbReference>
<evidence type="ECO:0000256" key="6">
    <source>
        <dbReference type="ARBA" id="ARBA00022525"/>
    </source>
</evidence>
<keyword evidence="25" id="KW-1185">Reference proteome</keyword>
<comment type="cofactor">
    <cofactor evidence="19">
        <name>heme b</name>
        <dbReference type="ChEBI" id="CHEBI:60344"/>
    </cofactor>
    <text evidence="19">Binds 1 heme b (iron(II)-protoporphyrin IX) group per subunit.</text>
</comment>
<organism evidence="24 25">
    <name type="scientific">Centaurea solstitialis</name>
    <name type="common">yellow star-thistle</name>
    <dbReference type="NCBI Taxonomy" id="347529"/>
    <lineage>
        <taxon>Eukaryota</taxon>
        <taxon>Viridiplantae</taxon>
        <taxon>Streptophyta</taxon>
        <taxon>Embryophyta</taxon>
        <taxon>Tracheophyta</taxon>
        <taxon>Spermatophyta</taxon>
        <taxon>Magnoliopsida</taxon>
        <taxon>eudicotyledons</taxon>
        <taxon>Gunneridae</taxon>
        <taxon>Pentapetalae</taxon>
        <taxon>asterids</taxon>
        <taxon>campanulids</taxon>
        <taxon>Asterales</taxon>
        <taxon>Asteraceae</taxon>
        <taxon>Carduoideae</taxon>
        <taxon>Cardueae</taxon>
        <taxon>Centaureinae</taxon>
        <taxon>Centaurea</taxon>
    </lineage>
</organism>
<dbReference type="EMBL" id="JARYMX010000008">
    <property type="protein sequence ID" value="KAJ9538169.1"/>
    <property type="molecule type" value="Genomic_DNA"/>
</dbReference>
<evidence type="ECO:0000256" key="9">
    <source>
        <dbReference type="ARBA" id="ARBA00022723"/>
    </source>
</evidence>
<dbReference type="InterPro" id="IPR033905">
    <property type="entry name" value="Secretory_peroxidase"/>
</dbReference>
<feature type="binding site" evidence="19">
    <location>
        <position position="86"/>
    </location>
    <ligand>
        <name>Ca(2+)</name>
        <dbReference type="ChEBI" id="CHEBI:29108"/>
        <label>1</label>
    </ligand>
</feature>
<keyword evidence="12" id="KW-0560">Oxidoreductase</keyword>
<dbReference type="PANTHER" id="PTHR31235">
    <property type="entry name" value="PEROXIDASE 25-RELATED"/>
    <property type="match status" value="1"/>
</dbReference>
<feature type="binding site" evidence="19">
    <location>
        <position position="80"/>
    </location>
    <ligand>
        <name>Ca(2+)</name>
        <dbReference type="ChEBI" id="CHEBI:29108"/>
        <label>1</label>
    </ligand>
</feature>
<feature type="binding site" evidence="19">
    <location>
        <position position="199"/>
    </location>
    <ligand>
        <name>Ca(2+)</name>
        <dbReference type="ChEBI" id="CHEBI:29108"/>
        <label>2</label>
    </ligand>
</feature>
<dbReference type="Pfam" id="PF00141">
    <property type="entry name" value="peroxidase"/>
    <property type="match status" value="2"/>
</dbReference>
<keyword evidence="9 19" id="KW-0479">Metal-binding</keyword>
<keyword evidence="6" id="KW-0964">Secreted</keyword>
<feature type="binding site" evidence="19">
    <location>
        <position position="250"/>
    </location>
    <ligand>
        <name>Ca(2+)</name>
        <dbReference type="ChEBI" id="CHEBI:29108"/>
        <label>2</label>
    </ligand>
</feature>
<evidence type="ECO:0000256" key="7">
    <source>
        <dbReference type="ARBA" id="ARBA00022559"/>
    </source>
</evidence>
<dbReference type="InterPro" id="IPR019793">
    <property type="entry name" value="Peroxidases_heam-ligand_BS"/>
</dbReference>
<keyword evidence="13 19" id="KW-0408">Iron</keyword>
<dbReference type="InterPro" id="IPR000823">
    <property type="entry name" value="Peroxidase_pln"/>
</dbReference>
<evidence type="ECO:0000256" key="2">
    <source>
        <dbReference type="ARBA" id="ARBA00002322"/>
    </source>
</evidence>
<dbReference type="SUPFAM" id="SSF48113">
    <property type="entry name" value="Heme-dependent peroxidases"/>
    <property type="match status" value="2"/>
</dbReference>
<feature type="binding site" evidence="19">
    <location>
        <position position="84"/>
    </location>
    <ligand>
        <name>Ca(2+)</name>
        <dbReference type="ChEBI" id="CHEBI:29108"/>
        <label>1</label>
    </ligand>
</feature>
<evidence type="ECO:0000256" key="3">
    <source>
        <dbReference type="ARBA" id="ARBA00004613"/>
    </source>
</evidence>
<evidence type="ECO:0000256" key="16">
    <source>
        <dbReference type="ARBA" id="ARBA00023324"/>
    </source>
</evidence>
<dbReference type="GO" id="GO:0005576">
    <property type="term" value="C:extracellular region"/>
    <property type="evidence" value="ECO:0007669"/>
    <property type="project" value="UniProtKB-SubCell"/>
</dbReference>
<dbReference type="GO" id="GO:0042744">
    <property type="term" value="P:hydrogen peroxide catabolic process"/>
    <property type="evidence" value="ECO:0007669"/>
    <property type="project" value="UniProtKB-KW"/>
</dbReference>
<evidence type="ECO:0000256" key="5">
    <source>
        <dbReference type="ARBA" id="ARBA00012313"/>
    </source>
</evidence>
<dbReference type="Gene3D" id="1.10.520.10">
    <property type="match status" value="2"/>
</dbReference>
<comment type="cofactor">
    <cofactor evidence="19">
        <name>Ca(2+)</name>
        <dbReference type="ChEBI" id="CHEBI:29108"/>
    </cofactor>
    <text evidence="19">Binds 2 calcium ions per subunit.</text>
</comment>
<feature type="binding site" evidence="19">
    <location>
        <position position="95"/>
    </location>
    <ligand>
        <name>Ca(2+)</name>
        <dbReference type="ChEBI" id="CHEBI:29108"/>
        <label>1</label>
    </ligand>
</feature>
<dbReference type="FunFam" id="1.10.420.10:FF:000010">
    <property type="entry name" value="Peroxidase"/>
    <property type="match status" value="2"/>
</dbReference>
<keyword evidence="8" id="KW-0349">Heme</keyword>
<accession>A0AA38S7X9</accession>
<dbReference type="AlphaFoldDB" id="A0AA38S7X9"/>
<keyword evidence="11 19" id="KW-0106">Calcium</keyword>
<evidence type="ECO:0000256" key="18">
    <source>
        <dbReference type="PIRSR" id="PIRSR600823-2"/>
    </source>
</evidence>
<comment type="catalytic activity">
    <reaction evidence="1">
        <text>2 a phenolic donor + H2O2 = 2 a phenolic radical donor + 2 H2O</text>
        <dbReference type="Rhea" id="RHEA:56136"/>
        <dbReference type="ChEBI" id="CHEBI:15377"/>
        <dbReference type="ChEBI" id="CHEBI:16240"/>
        <dbReference type="ChEBI" id="CHEBI:139520"/>
        <dbReference type="ChEBI" id="CHEBI:139521"/>
        <dbReference type="EC" id="1.11.1.7"/>
    </reaction>
</comment>
<dbReference type="FunFam" id="1.10.520.10:FF:000006">
    <property type="entry name" value="Peroxidase"/>
    <property type="match status" value="1"/>
</dbReference>
<dbReference type="InterPro" id="IPR002016">
    <property type="entry name" value="Haem_peroxidase"/>
</dbReference>
<evidence type="ECO:0000256" key="22">
    <source>
        <dbReference type="SAM" id="SignalP"/>
    </source>
</evidence>
<feature type="site" description="Transition state stabilizer" evidence="20">
    <location>
        <position position="72"/>
    </location>
</feature>
<evidence type="ECO:0000256" key="8">
    <source>
        <dbReference type="ARBA" id="ARBA00022617"/>
    </source>
</evidence>
<evidence type="ECO:0000256" key="15">
    <source>
        <dbReference type="ARBA" id="ARBA00023180"/>
    </source>
</evidence>
<comment type="function">
    <text evidence="2">Removal of H(2)O(2), oxidation of toxic reductants, biosynthesis and degradation of lignin, suberization, auxin catabolism, response to environmental stresses such as wounding, pathogen attack and oxidative stress. These functions might be dependent on each isozyme/isoform in each plant tissue.</text>
</comment>
<feature type="binding site" evidence="18">
    <location>
        <position position="168"/>
    </location>
    <ligand>
        <name>substrate</name>
    </ligand>
</feature>